<organism evidence="1 2">
    <name type="scientific">Gloeomargarita lithophora Alchichica-D10</name>
    <dbReference type="NCBI Taxonomy" id="1188229"/>
    <lineage>
        <taxon>Bacteria</taxon>
        <taxon>Bacillati</taxon>
        <taxon>Cyanobacteriota</taxon>
        <taxon>Cyanophyceae</taxon>
        <taxon>Gloeomargaritales</taxon>
        <taxon>Gloeomargaritaceae</taxon>
        <taxon>Gloeomargarita</taxon>
    </lineage>
</organism>
<dbReference type="OrthoDB" id="5769308at2"/>
<keyword evidence="2" id="KW-1185">Reference proteome</keyword>
<dbReference type="STRING" id="1188229.GlitD10_0419"/>
<protein>
    <recommendedName>
        <fullName evidence="3">DUF29 domain-containing protein</fullName>
    </recommendedName>
</protein>
<proteinExistence type="predicted"/>
<dbReference type="InterPro" id="IPR002636">
    <property type="entry name" value="DUF29"/>
</dbReference>
<reference evidence="1 2" key="1">
    <citation type="submission" date="2016-10" db="EMBL/GenBank/DDBJ databases">
        <title>Description of Gloeomargarita lithophora gen. nov., sp. nov., a thylakoid-bearing basal-branching cyanobacterium with intracellular carbonates, and proposal for Gloeomargaritales ord. nov.</title>
        <authorList>
            <person name="Moreira D."/>
            <person name="Tavera R."/>
            <person name="Benzerara K."/>
            <person name="Skouri-Panet F."/>
            <person name="Couradeau E."/>
            <person name="Gerard E."/>
            <person name="Loussert C."/>
            <person name="Novelo E."/>
            <person name="Zivanovic Y."/>
            <person name="Lopez-Garcia P."/>
        </authorList>
    </citation>
    <scope>NUCLEOTIDE SEQUENCE [LARGE SCALE GENOMIC DNA]</scope>
    <source>
        <strain evidence="1 2">D10</strain>
    </source>
</reference>
<dbReference type="Proteomes" id="UP000180235">
    <property type="component" value="Chromosome"/>
</dbReference>
<evidence type="ECO:0000313" key="2">
    <source>
        <dbReference type="Proteomes" id="UP000180235"/>
    </source>
</evidence>
<name>A0A1J0A9W8_9CYAN</name>
<evidence type="ECO:0008006" key="3">
    <source>
        <dbReference type="Google" id="ProtNLM"/>
    </source>
</evidence>
<dbReference type="AlphaFoldDB" id="A0A1J0A9W8"/>
<evidence type="ECO:0000313" key="1">
    <source>
        <dbReference type="EMBL" id="APB32730.1"/>
    </source>
</evidence>
<dbReference type="EMBL" id="CP017675">
    <property type="protein sequence ID" value="APB32730.1"/>
    <property type="molecule type" value="Genomic_DNA"/>
</dbReference>
<dbReference type="RefSeq" id="WP_071453420.1">
    <property type="nucleotide sequence ID" value="NZ_CP017675.1"/>
</dbReference>
<accession>A0A1J0A9W8</accession>
<dbReference type="PANTHER" id="PTHR34235">
    <property type="entry name" value="SLR1203 PROTEIN-RELATED"/>
    <property type="match status" value="1"/>
</dbReference>
<dbReference type="Gene3D" id="1.20.1220.20">
    <property type="entry name" value="Uncharcterised protein PF01724"/>
    <property type="match status" value="1"/>
</dbReference>
<dbReference type="Pfam" id="PF01724">
    <property type="entry name" value="DUF29"/>
    <property type="match status" value="1"/>
</dbReference>
<dbReference type="PANTHER" id="PTHR34235:SF3">
    <property type="entry name" value="SLR1203 PROTEIN"/>
    <property type="match status" value="1"/>
</dbReference>
<dbReference type="KEGG" id="glt:GlitD10_0419"/>
<sequence length="148" mass="17467">MTNTPVTTLYEQDFYLWLEQTAELLKTGKFEKLDVANLIEEIETMGRSEKKSIESNLEMILVHLLKYKYQPNKRSNSWRVTLLEHRQRLSRDFRNSPSLKRHFLETFAHCYQGARKMASVETEITIATFSLECPFTAEQVLDEDFLPE</sequence>
<gene>
    <name evidence="1" type="ORF">GlitD10_0419</name>
</gene>